<evidence type="ECO:0000313" key="2">
    <source>
        <dbReference type="EMBL" id="MET3661582.1"/>
    </source>
</evidence>
<gene>
    <name evidence="2" type="ORF">ABID44_001908</name>
</gene>
<proteinExistence type="predicted"/>
<sequence length="86" mass="9802">MHRPGIFSALVRYVRLAHTRRKEIRTIRMLDSLPAEVRYDIGWPDLHLDGGGRFAHPDSTSDEMPSVIPSRRKGWISPPMPPECPA</sequence>
<keyword evidence="3" id="KW-1185">Reference proteome</keyword>
<evidence type="ECO:0008006" key="4">
    <source>
        <dbReference type="Google" id="ProtNLM"/>
    </source>
</evidence>
<feature type="region of interest" description="Disordered" evidence="1">
    <location>
        <begin position="56"/>
        <end position="86"/>
    </location>
</feature>
<comment type="caution">
    <text evidence="2">The sequence shown here is derived from an EMBL/GenBank/DDBJ whole genome shotgun (WGS) entry which is preliminary data.</text>
</comment>
<reference evidence="2 3" key="1">
    <citation type="submission" date="2024-06" db="EMBL/GenBank/DDBJ databases">
        <title>Genomic Encyclopedia of Type Strains, Phase IV (KMG-IV): sequencing the most valuable type-strain genomes for metagenomic binning, comparative biology and taxonomic classification.</title>
        <authorList>
            <person name="Goeker M."/>
        </authorList>
    </citation>
    <scope>NUCLEOTIDE SEQUENCE [LARGE SCALE GENOMIC DNA]</scope>
    <source>
        <strain evidence="2 3">DSM 19730</strain>
    </source>
</reference>
<dbReference type="EMBL" id="JBEPMN010000005">
    <property type="protein sequence ID" value="MET3661582.1"/>
    <property type="molecule type" value="Genomic_DNA"/>
</dbReference>
<dbReference type="Proteomes" id="UP001549143">
    <property type="component" value="Unassembled WGS sequence"/>
</dbReference>
<protein>
    <recommendedName>
        <fullName evidence="4">Transposase</fullName>
    </recommendedName>
</protein>
<evidence type="ECO:0000313" key="3">
    <source>
        <dbReference type="Proteomes" id="UP001549143"/>
    </source>
</evidence>
<evidence type="ECO:0000256" key="1">
    <source>
        <dbReference type="SAM" id="MobiDB-lite"/>
    </source>
</evidence>
<organism evidence="2 3">
    <name type="scientific">Aquamicrobium ahrensii</name>
    <dbReference type="NCBI Taxonomy" id="469551"/>
    <lineage>
        <taxon>Bacteria</taxon>
        <taxon>Pseudomonadati</taxon>
        <taxon>Pseudomonadota</taxon>
        <taxon>Alphaproteobacteria</taxon>
        <taxon>Hyphomicrobiales</taxon>
        <taxon>Phyllobacteriaceae</taxon>
        <taxon>Aquamicrobium</taxon>
    </lineage>
</organism>
<dbReference type="RefSeq" id="WP_354151455.1">
    <property type="nucleotide sequence ID" value="NZ_JBEPMN010000005.1"/>
</dbReference>
<accession>A0ABV2KKH0</accession>
<name>A0ABV2KKH0_9HYPH</name>